<dbReference type="OMA" id="HEIRITK"/>
<proteinExistence type="predicted"/>
<dbReference type="SMART" id="SM00799">
    <property type="entry name" value="DENN"/>
    <property type="match status" value="1"/>
</dbReference>
<protein>
    <recommendedName>
        <fullName evidence="1">UDENN domain-containing protein</fullName>
    </recommendedName>
</protein>
<feature type="domain" description="UDENN" evidence="1">
    <location>
        <begin position="4"/>
        <end position="520"/>
    </location>
</feature>
<dbReference type="GO" id="GO:0031410">
    <property type="term" value="C:cytoplasmic vesicle"/>
    <property type="evidence" value="ECO:0000318"/>
    <property type="project" value="GO_Central"/>
</dbReference>
<dbReference type="InterPro" id="IPR037516">
    <property type="entry name" value="Tripartite_DENN"/>
</dbReference>
<dbReference type="RefSeq" id="XP_001455961.1">
    <property type="nucleotide sequence ID" value="XM_001455924.1"/>
</dbReference>
<dbReference type="Proteomes" id="UP000000600">
    <property type="component" value="Unassembled WGS sequence"/>
</dbReference>
<dbReference type="eggNOG" id="KOG2127">
    <property type="taxonomic scope" value="Eukaryota"/>
</dbReference>
<dbReference type="PROSITE" id="PS50211">
    <property type="entry name" value="DENN"/>
    <property type="match status" value="1"/>
</dbReference>
<dbReference type="Gene3D" id="3.40.50.11500">
    <property type="match status" value="1"/>
</dbReference>
<organism evidence="2 3">
    <name type="scientific">Paramecium tetraurelia</name>
    <dbReference type="NCBI Taxonomy" id="5888"/>
    <lineage>
        <taxon>Eukaryota</taxon>
        <taxon>Sar</taxon>
        <taxon>Alveolata</taxon>
        <taxon>Ciliophora</taxon>
        <taxon>Intramacronucleata</taxon>
        <taxon>Oligohymenophorea</taxon>
        <taxon>Peniculida</taxon>
        <taxon>Parameciidae</taxon>
        <taxon>Paramecium</taxon>
    </lineage>
</organism>
<dbReference type="PANTHER" id="PTHR12296">
    <property type="entry name" value="DENN DOMAIN-CONTAINING PROTEIN 4"/>
    <property type="match status" value="1"/>
</dbReference>
<dbReference type="OrthoDB" id="284742at2759"/>
<dbReference type="Pfam" id="PF03456">
    <property type="entry name" value="uDENN"/>
    <property type="match status" value="1"/>
</dbReference>
<dbReference type="GeneID" id="5041746"/>
<dbReference type="InterPro" id="IPR051696">
    <property type="entry name" value="DENN_Domain_GEFs"/>
</dbReference>
<dbReference type="Gene3D" id="3.30.450.200">
    <property type="match status" value="1"/>
</dbReference>
<dbReference type="InterPro" id="IPR043153">
    <property type="entry name" value="DENN_C"/>
</dbReference>
<dbReference type="EMBL" id="CT868650">
    <property type="protein sequence ID" value="CAK88564.1"/>
    <property type="molecule type" value="Genomic_DNA"/>
</dbReference>
<reference evidence="2 3" key="1">
    <citation type="journal article" date="2006" name="Nature">
        <title>Global trends of whole-genome duplications revealed by the ciliate Paramecium tetraurelia.</title>
        <authorList>
            <consortium name="Genoscope"/>
            <person name="Aury J.-M."/>
            <person name="Jaillon O."/>
            <person name="Duret L."/>
            <person name="Noel B."/>
            <person name="Jubin C."/>
            <person name="Porcel B.M."/>
            <person name="Segurens B."/>
            <person name="Daubin V."/>
            <person name="Anthouard V."/>
            <person name="Aiach N."/>
            <person name="Arnaiz O."/>
            <person name="Billaut A."/>
            <person name="Beisson J."/>
            <person name="Blanc I."/>
            <person name="Bouhouche K."/>
            <person name="Camara F."/>
            <person name="Duharcourt S."/>
            <person name="Guigo R."/>
            <person name="Gogendeau D."/>
            <person name="Katinka M."/>
            <person name="Keller A.-M."/>
            <person name="Kissmehl R."/>
            <person name="Klotz C."/>
            <person name="Koll F."/>
            <person name="Le Moue A."/>
            <person name="Lepere C."/>
            <person name="Malinsky S."/>
            <person name="Nowacki M."/>
            <person name="Nowak J.K."/>
            <person name="Plattner H."/>
            <person name="Poulain J."/>
            <person name="Ruiz F."/>
            <person name="Serrano V."/>
            <person name="Zagulski M."/>
            <person name="Dessen P."/>
            <person name="Betermier M."/>
            <person name="Weissenbach J."/>
            <person name="Scarpelli C."/>
            <person name="Schachter V."/>
            <person name="Sperling L."/>
            <person name="Meyer E."/>
            <person name="Cohen J."/>
            <person name="Wincker P."/>
        </authorList>
    </citation>
    <scope>NUCLEOTIDE SEQUENCE [LARGE SCALE GENOMIC DNA]</scope>
    <source>
        <strain evidence="2 3">Stock d4-2</strain>
    </source>
</reference>
<dbReference type="Pfam" id="PF02141">
    <property type="entry name" value="DENN"/>
    <property type="match status" value="1"/>
</dbReference>
<dbReference type="InterPro" id="IPR005113">
    <property type="entry name" value="uDENN_dom"/>
</dbReference>
<evidence type="ECO:0000313" key="2">
    <source>
        <dbReference type="EMBL" id="CAK88564.1"/>
    </source>
</evidence>
<accession>A0DZU7</accession>
<dbReference type="InterPro" id="IPR001194">
    <property type="entry name" value="cDENN_dom"/>
</dbReference>
<evidence type="ECO:0000313" key="3">
    <source>
        <dbReference type="Proteomes" id="UP000000600"/>
    </source>
</evidence>
<keyword evidence="3" id="KW-1185">Reference proteome</keyword>
<dbReference type="AlphaFoldDB" id="A0DZU7"/>
<evidence type="ECO:0000259" key="1">
    <source>
        <dbReference type="PROSITE" id="PS50211"/>
    </source>
</evidence>
<dbReference type="SMART" id="SM00800">
    <property type="entry name" value="uDENN"/>
    <property type="match status" value="1"/>
</dbReference>
<gene>
    <name evidence="2" type="ORF">GSPATT00021732001</name>
</gene>
<sequence>MLIDYFLVIGLQTKSNEISLTNILNKKQEPEMIIMHPMDQPAPDYIENIKMWCFPNGVQYYNQDLKRIDLDNKSEQTITEDIRSQDQLSHFVLTDEKGQQKFCTSLLYYSKEKVYVKNKHKHYQKLSKTFPKIAIKQIIKNPLILDEDTQLIYAPKTITLVSHSPSFDLQRQFLVFFYNSYIIDRGLNSIGLCEDHLKQFERLVLTHGLNGAEQEWNQQEVLHLKQLEQDYIMDKDILEFYISVLFTLNKKTLLTDEDQNHEIRITKCEVHNEILRFRTNDQEILSLTNFTFRPLFSRLSLVNIMRIVMCIISEKQMVFFSTNISEIPQITEGLLSLIKPLKWSNIYIPCSNIDIWEYAQALQPYIIGFEKKHKQFLLTQLQGKVIVDLDEDSIIDNSHTIDDLKIPEKWLIELKNKLNQITTQLKYSPKQKIYQWMEAILKTKKAFFNFILQIVQNVLPFIKSLNDREPQQFTQTLKQCFDLQGYIKNHPEQEFISVIAKNTMTFSTFIEQVDDYYSLSKQVDPMIVSYVEYMKVQGQKNELDFHKLINSCLDKEIEKNLKNFSNPATIDLYPWMIKYRKFQELFKEKHSEQVEQKENQQIVLHFYDEESRMKTRQLLNSKENIFSKFNQKKIINLKQIFTHQNVSNLVQNYKLISNSLKQLVKKPSENFDLDPILQKRKTLLRRHSTLMNEQLEGTKEDIMRLVESLQKQA</sequence>
<dbReference type="InParanoid" id="A0DZU7"/>
<dbReference type="HOGENOM" id="CLU_387577_0_0_1"/>
<dbReference type="PANTHER" id="PTHR12296:SF21">
    <property type="entry name" value="DENN DOMAIN-CONTAINING PROTEIN 3"/>
    <property type="match status" value="1"/>
</dbReference>
<dbReference type="GO" id="GO:0032483">
    <property type="term" value="P:regulation of Rab protein signal transduction"/>
    <property type="evidence" value="ECO:0000318"/>
    <property type="project" value="GO_Central"/>
</dbReference>
<dbReference type="KEGG" id="ptm:GSPATT00021732001"/>
<name>A0DZU7_PARTE</name>